<organism evidence="2 3">
    <name type="scientific">Streptomyces parvulus</name>
    <dbReference type="NCBI Taxonomy" id="146923"/>
    <lineage>
        <taxon>Bacteria</taxon>
        <taxon>Bacillati</taxon>
        <taxon>Actinomycetota</taxon>
        <taxon>Actinomycetes</taxon>
        <taxon>Kitasatosporales</taxon>
        <taxon>Streptomycetaceae</taxon>
        <taxon>Streptomyces</taxon>
    </lineage>
</organism>
<keyword evidence="1" id="KW-0472">Membrane</keyword>
<comment type="caution">
    <text evidence="2">The sequence shown here is derived from an EMBL/GenBank/DDBJ whole genome shotgun (WGS) entry which is preliminary data.</text>
</comment>
<name>A0ABV5DKK8_9ACTN</name>
<evidence type="ECO:0008006" key="4">
    <source>
        <dbReference type="Google" id="ProtNLM"/>
    </source>
</evidence>
<evidence type="ECO:0000313" key="2">
    <source>
        <dbReference type="EMBL" id="MFB8753041.1"/>
    </source>
</evidence>
<protein>
    <recommendedName>
        <fullName evidence="4">Secreted proline-rich protein</fullName>
    </recommendedName>
</protein>
<dbReference type="Proteomes" id="UP001585018">
    <property type="component" value="Unassembled WGS sequence"/>
</dbReference>
<proteinExistence type="predicted"/>
<evidence type="ECO:0000256" key="1">
    <source>
        <dbReference type="SAM" id="Phobius"/>
    </source>
</evidence>
<dbReference type="EMBL" id="JAYMRR010000022">
    <property type="protein sequence ID" value="MFB8753041.1"/>
    <property type="molecule type" value="Genomic_DNA"/>
</dbReference>
<keyword evidence="1" id="KW-1133">Transmembrane helix</keyword>
<accession>A0ABV5DKK8</accession>
<evidence type="ECO:0000313" key="3">
    <source>
        <dbReference type="Proteomes" id="UP001585018"/>
    </source>
</evidence>
<dbReference type="RefSeq" id="WP_258566080.1">
    <property type="nucleotide sequence ID" value="NZ_CBDRAY010000004.1"/>
</dbReference>
<keyword evidence="1" id="KW-0812">Transmembrane</keyword>
<feature type="transmembrane region" description="Helical" evidence="1">
    <location>
        <begin position="20"/>
        <end position="40"/>
    </location>
</feature>
<reference evidence="2 3" key="1">
    <citation type="submission" date="2024-01" db="EMBL/GenBank/DDBJ databases">
        <title>Genome mining of biosynthetic gene clusters to explore secondary metabolites of Streptomyces sp.</title>
        <authorList>
            <person name="Baig A."/>
            <person name="Ajitkumar Shintre N."/>
            <person name="Kumar H."/>
            <person name="Anbarasu A."/>
            <person name="Ramaiah S."/>
        </authorList>
    </citation>
    <scope>NUCLEOTIDE SEQUENCE [LARGE SCALE GENOMIC DNA]</scope>
    <source>
        <strain evidence="2 3">A03</strain>
    </source>
</reference>
<sequence length="43" mass="4648">MHYPRHRAARPAPRSTRGATSPLVFVLLITVPAVVAVAALRAR</sequence>
<keyword evidence="3" id="KW-1185">Reference proteome</keyword>
<gene>
    <name evidence="2" type="ORF">VSS30_29895</name>
</gene>